<keyword evidence="2" id="KW-1185">Reference proteome</keyword>
<organism evidence="1 2">
    <name type="scientific">Nannocystis punicea</name>
    <dbReference type="NCBI Taxonomy" id="2995304"/>
    <lineage>
        <taxon>Bacteria</taxon>
        <taxon>Pseudomonadati</taxon>
        <taxon>Myxococcota</taxon>
        <taxon>Polyangia</taxon>
        <taxon>Nannocystales</taxon>
        <taxon>Nannocystaceae</taxon>
        <taxon>Nannocystis</taxon>
    </lineage>
</organism>
<sequence length="347" mass="37968">MRTLALGAAILCGAACIPSEPYWWIQDARMLGTRMLVVEPGGYSTLLQVPPGQRRATALPLDTVEIEWLVAATEDVEIQPPIWLACTRGGCIEAYYNRGHGILDCPQPLPFDIPWACRLGEGHKIRVGFAGAFTLSPEFYYAGLSIMAIGSRTPDVSSQTCLERYGTTPHAGLEQCLIGRDIHIPGPLWAVLPFAPELAELPVDFIAQPPDTHPDVVGFRVSRELGAERIELLAEPDDTVLVAPGERVTVLPLFVGGGAQDYIENSVDADGDGPEEPMPVMRTEFLEINAQLTALVDQFNAPNRADPEAEIEWVVSDHPEPMTMFVSVRDNRAGRGFARLHFDSTTR</sequence>
<evidence type="ECO:0000313" key="2">
    <source>
        <dbReference type="Proteomes" id="UP001164459"/>
    </source>
</evidence>
<dbReference type="EMBL" id="CP114040">
    <property type="protein sequence ID" value="WAS92689.1"/>
    <property type="molecule type" value="Genomic_DNA"/>
</dbReference>
<protein>
    <recommendedName>
        <fullName evidence="3">Rieske domain-containing protein</fullName>
    </recommendedName>
</protein>
<accession>A0ABY7H0T4</accession>
<proteinExistence type="predicted"/>
<reference evidence="1" key="1">
    <citation type="submission" date="2022-11" db="EMBL/GenBank/DDBJ databases">
        <title>Minimal conservation of predation-associated metabolite biosynthetic gene clusters underscores biosynthetic potential of Myxococcota including descriptions for ten novel species: Archangium lansinium sp. nov., Myxococcus landrumus sp. nov., Nannocystis bai.</title>
        <authorList>
            <person name="Ahearne A."/>
            <person name="Stevens C."/>
            <person name="Dowd S."/>
        </authorList>
    </citation>
    <scope>NUCLEOTIDE SEQUENCE</scope>
    <source>
        <strain evidence="1">Fl3</strain>
    </source>
</reference>
<name>A0ABY7H0T4_9BACT</name>
<dbReference type="Proteomes" id="UP001164459">
    <property type="component" value="Chromosome"/>
</dbReference>
<dbReference type="RefSeq" id="WP_269035046.1">
    <property type="nucleotide sequence ID" value="NZ_CP114040.1"/>
</dbReference>
<evidence type="ECO:0008006" key="3">
    <source>
        <dbReference type="Google" id="ProtNLM"/>
    </source>
</evidence>
<evidence type="ECO:0000313" key="1">
    <source>
        <dbReference type="EMBL" id="WAS92689.1"/>
    </source>
</evidence>
<gene>
    <name evidence="1" type="ORF">O0S08_41445</name>
</gene>